<reference evidence="1 2" key="1">
    <citation type="submission" date="2019-12" db="EMBL/GenBank/DDBJ databases">
        <title>Acinetobacter haemolyticus comparative genomics.</title>
        <authorList>
            <person name="Castro-Jaimes S."/>
            <person name="Bello-Lopez E."/>
            <person name="Velazquez-Acosta C."/>
            <person name="Volkow-Fernandez P."/>
            <person name="Lozano-Zarain P."/>
            <person name="Castillo Ramirez S."/>
            <person name="Cevallos M.A."/>
        </authorList>
    </citation>
    <scope>NUCLEOTIDE SEQUENCE [LARGE SCALE GENOMIC DNA]</scope>
    <source>
        <strain evidence="1 2">AN10</strain>
    </source>
</reference>
<accession>A0AAJ2YT42</accession>
<comment type="caution">
    <text evidence="1">The sequence shown here is derived from an EMBL/GenBank/DDBJ whole genome shotgun (WGS) entry which is preliminary data.</text>
</comment>
<proteinExistence type="predicted"/>
<dbReference type="AlphaFoldDB" id="A0AAJ2YT42"/>
<gene>
    <name evidence="1" type="ORF">GPS52_04605</name>
</gene>
<sequence length="73" mass="8420">MKKLGVFIESLDFTARKGFANARFETDIEEGLEVLEEYYPEQEQNRTVEQQASPEGFVQDILQGLQRSVRPVN</sequence>
<evidence type="ECO:0000313" key="1">
    <source>
        <dbReference type="EMBL" id="NAR72784.1"/>
    </source>
</evidence>
<name>A0AAJ2YT42_ACIHA</name>
<dbReference type="EMBL" id="WTTO01000008">
    <property type="protein sequence ID" value="NAR72784.1"/>
    <property type="molecule type" value="Genomic_DNA"/>
</dbReference>
<organism evidence="1 2">
    <name type="scientific">Acinetobacter haemolyticus</name>
    <dbReference type="NCBI Taxonomy" id="29430"/>
    <lineage>
        <taxon>Bacteria</taxon>
        <taxon>Pseudomonadati</taxon>
        <taxon>Pseudomonadota</taxon>
        <taxon>Gammaproteobacteria</taxon>
        <taxon>Moraxellales</taxon>
        <taxon>Moraxellaceae</taxon>
        <taxon>Acinetobacter</taxon>
    </lineage>
</organism>
<protein>
    <submittedName>
        <fullName evidence="1">Uncharacterized protein</fullName>
    </submittedName>
</protein>
<dbReference type="Proteomes" id="UP000451048">
    <property type="component" value="Unassembled WGS sequence"/>
</dbReference>
<evidence type="ECO:0000313" key="2">
    <source>
        <dbReference type="Proteomes" id="UP000451048"/>
    </source>
</evidence>
<dbReference type="RefSeq" id="WP_160127297.1">
    <property type="nucleotide sequence ID" value="NZ_CP031984.1"/>
</dbReference>